<dbReference type="PANTHER" id="PTHR21198">
    <property type="entry name" value="GLUTAMATE RACEMASE"/>
    <property type="match status" value="1"/>
</dbReference>
<dbReference type="Proteomes" id="UP000294547">
    <property type="component" value="Unassembled WGS sequence"/>
</dbReference>
<evidence type="ECO:0000313" key="4">
    <source>
        <dbReference type="Proteomes" id="UP000294547"/>
    </source>
</evidence>
<evidence type="ECO:0000256" key="1">
    <source>
        <dbReference type="ARBA" id="ARBA00007847"/>
    </source>
</evidence>
<dbReference type="OrthoDB" id="9803739at2"/>
<comment type="similarity">
    <text evidence="1">Belongs to the aspartate/glutamate racemases family.</text>
</comment>
<name>A0A4R6RID5_9HYPH</name>
<keyword evidence="2" id="KW-0413">Isomerase</keyword>
<sequence>MRTIGLVGGMSWESTAVYYRLLNEAVRARLGGLASAEIAMRSVDFARIVALQTSGRWDLAADALAAAARGLERAGADCILICTNTMHLVADEVAAAVGVPLIHIVDETAAAIRAEGGRRPLLLATRYTMEHGFYAARMARHGLDVVVPDADDRQAIHAIIFDELCRGVVTPASRDRALAIVERGRAAGADSVILGCTEICLLLDPAALPLPGFDSTAIHTDAALRFALGEETAAAAA</sequence>
<gene>
    <name evidence="3" type="ORF">EDD54_2482</name>
</gene>
<dbReference type="EMBL" id="SNXY01000007">
    <property type="protein sequence ID" value="TDP85627.1"/>
    <property type="molecule type" value="Genomic_DNA"/>
</dbReference>
<dbReference type="AlphaFoldDB" id="A0A4R6RID5"/>
<dbReference type="PANTHER" id="PTHR21198:SF7">
    <property type="entry name" value="ASPARTATE-GLUTAMATE RACEMASE FAMILY"/>
    <property type="match status" value="1"/>
</dbReference>
<dbReference type="SUPFAM" id="SSF53681">
    <property type="entry name" value="Aspartate/glutamate racemase"/>
    <property type="match status" value="2"/>
</dbReference>
<evidence type="ECO:0000256" key="2">
    <source>
        <dbReference type="ARBA" id="ARBA00023235"/>
    </source>
</evidence>
<evidence type="ECO:0000313" key="3">
    <source>
        <dbReference type="EMBL" id="TDP85627.1"/>
    </source>
</evidence>
<dbReference type="InterPro" id="IPR004380">
    <property type="entry name" value="Asp_race"/>
</dbReference>
<dbReference type="RefSeq" id="WP_126541461.1">
    <property type="nucleotide sequence ID" value="NZ_BSPM01000004.1"/>
</dbReference>
<dbReference type="InterPro" id="IPR015942">
    <property type="entry name" value="Asp/Glu/hydantoin_racemase"/>
</dbReference>
<dbReference type="GO" id="GO:0047661">
    <property type="term" value="F:amino-acid racemase activity"/>
    <property type="evidence" value="ECO:0007669"/>
    <property type="project" value="InterPro"/>
</dbReference>
<proteinExistence type="inferred from homology"/>
<dbReference type="Pfam" id="PF01177">
    <property type="entry name" value="Asp_Glu_race"/>
    <property type="match status" value="1"/>
</dbReference>
<comment type="caution">
    <text evidence="3">The sequence shown here is derived from an EMBL/GenBank/DDBJ whole genome shotgun (WGS) entry which is preliminary data.</text>
</comment>
<accession>A0A4R6RID5</accession>
<dbReference type="Gene3D" id="3.40.50.1860">
    <property type="match status" value="2"/>
</dbReference>
<reference evidence="3 4" key="1">
    <citation type="submission" date="2019-03" db="EMBL/GenBank/DDBJ databases">
        <title>Genomic Encyclopedia of Type Strains, Phase IV (KMG-IV): sequencing the most valuable type-strain genomes for metagenomic binning, comparative biology and taxonomic classification.</title>
        <authorList>
            <person name="Goeker M."/>
        </authorList>
    </citation>
    <scope>NUCLEOTIDE SEQUENCE [LARGE SCALE GENOMIC DNA]</scope>
    <source>
        <strain evidence="3 4">DSM 102969</strain>
    </source>
</reference>
<dbReference type="InterPro" id="IPR001920">
    <property type="entry name" value="Asp/Glu_race"/>
</dbReference>
<keyword evidence="4" id="KW-1185">Reference proteome</keyword>
<organism evidence="3 4">
    <name type="scientific">Oharaeibacter diazotrophicus</name>
    <dbReference type="NCBI Taxonomy" id="1920512"/>
    <lineage>
        <taxon>Bacteria</taxon>
        <taxon>Pseudomonadati</taxon>
        <taxon>Pseudomonadota</taxon>
        <taxon>Alphaproteobacteria</taxon>
        <taxon>Hyphomicrobiales</taxon>
        <taxon>Pleomorphomonadaceae</taxon>
        <taxon>Oharaeibacter</taxon>
    </lineage>
</organism>
<dbReference type="NCBIfam" id="TIGR00035">
    <property type="entry name" value="asp_race"/>
    <property type="match status" value="1"/>
</dbReference>
<protein>
    <submittedName>
        <fullName evidence="3">Aspartate racemase</fullName>
    </submittedName>
</protein>